<dbReference type="InterPro" id="IPR001480">
    <property type="entry name" value="Bulb-type_lectin_dom"/>
</dbReference>
<feature type="region of interest" description="Disordered" evidence="1">
    <location>
        <begin position="28"/>
        <end position="66"/>
    </location>
</feature>
<evidence type="ECO:0000259" key="2">
    <source>
        <dbReference type="PROSITE" id="PS50927"/>
    </source>
</evidence>
<evidence type="ECO:0000313" key="4">
    <source>
        <dbReference type="Proteomes" id="UP000240935"/>
    </source>
</evidence>
<sequence>MLLTSIILLVILIFLAYNEIMEKPTSSCITPAPESQSISPDQTTQLQTTTPVTSTPSNPTPTTIIPNLPPTLNPLSEIVSNGDNVLQQQQSLINGDFAASIQLDGNLCISNTKNQSVLWCSNSAELGQAPYFLLLRSDGNMCIQDSHNNPTWCSGVIGGQSPWKATLQSDGDLCINDYLGQELWCATRKLPN</sequence>
<organism evidence="3 4">
    <name type="scientific">Samba virus</name>
    <dbReference type="NCBI Taxonomy" id="1461100"/>
    <lineage>
        <taxon>Viruses</taxon>
        <taxon>Varidnaviria</taxon>
        <taxon>Bamfordvirae</taxon>
        <taxon>Nucleocytoviricota</taxon>
        <taxon>Megaviricetes</taxon>
        <taxon>Imitervirales</taxon>
        <taxon>Mimiviridae</taxon>
        <taxon>Megamimivirinae</taxon>
        <taxon>Mimivirus</taxon>
        <taxon>Mimivirus bradfordmassiliense</taxon>
    </lineage>
</organism>
<dbReference type="SMART" id="SM00108">
    <property type="entry name" value="B_lectin"/>
    <property type="match status" value="1"/>
</dbReference>
<accession>A0A140E104</accession>
<evidence type="ECO:0000313" key="3">
    <source>
        <dbReference type="EMBL" id="AMK61979.1"/>
    </source>
</evidence>
<dbReference type="SUPFAM" id="SSF51110">
    <property type="entry name" value="alpha-D-mannose-specific plant lectins"/>
    <property type="match status" value="1"/>
</dbReference>
<dbReference type="GO" id="GO:0030246">
    <property type="term" value="F:carbohydrate binding"/>
    <property type="evidence" value="ECO:0007669"/>
    <property type="project" value="UniProtKB-KW"/>
</dbReference>
<dbReference type="EMBL" id="KF959826">
    <property type="protein sequence ID" value="AMK61979.1"/>
    <property type="molecule type" value="Genomic_DNA"/>
</dbReference>
<name>A0A140E104_MIMIV</name>
<keyword evidence="3" id="KW-0430">Lectin</keyword>
<evidence type="ECO:0000256" key="1">
    <source>
        <dbReference type="SAM" id="MobiDB-lite"/>
    </source>
</evidence>
<proteinExistence type="predicted"/>
<dbReference type="Proteomes" id="UP000240935">
    <property type="component" value="Segment"/>
</dbReference>
<dbReference type="InterPro" id="IPR036426">
    <property type="entry name" value="Bulb-type_lectin_dom_sf"/>
</dbReference>
<protein>
    <submittedName>
        <fullName evidence="3">Bulb-type mannose-specific lectin</fullName>
    </submittedName>
</protein>
<feature type="compositionally biased region" description="Polar residues" evidence="1">
    <location>
        <begin position="28"/>
        <end position="41"/>
    </location>
</feature>
<dbReference type="Gene3D" id="2.90.10.10">
    <property type="entry name" value="Bulb-type lectin domain"/>
    <property type="match status" value="1"/>
</dbReference>
<feature type="domain" description="Bulb-type lectin" evidence="2">
    <location>
        <begin position="77"/>
        <end position="188"/>
    </location>
</feature>
<dbReference type="PROSITE" id="PS50927">
    <property type="entry name" value="BULB_LECTIN"/>
    <property type="match status" value="1"/>
</dbReference>
<reference evidence="3 4" key="1">
    <citation type="journal article" date="2014" name="Virol. J.">
        <title>Samba virus: a novel mimivirus from a giant rain forest, the Brazilian Amazon.</title>
        <authorList>
            <person name="Campos R.K."/>
            <person name="Boratto P.V."/>
            <person name="Assis F.L."/>
            <person name="Aguiar E.R."/>
            <person name="Silva L.C."/>
            <person name="Albarnaz J.D."/>
            <person name="Dornas F.P."/>
            <person name="Trindade G.S."/>
            <person name="Ferreira P.P."/>
            <person name="Marques J.T."/>
            <person name="Robert C."/>
            <person name="Raoult D."/>
            <person name="Kroon E.G."/>
            <person name="La Scola B."/>
            <person name="Abrahao J.S."/>
        </authorList>
    </citation>
    <scope>NUCLEOTIDE SEQUENCE [LARGE SCALE GENOMIC DNA]</scope>
</reference>
<feature type="compositionally biased region" description="Low complexity" evidence="1">
    <location>
        <begin position="42"/>
        <end position="66"/>
    </location>
</feature>